<dbReference type="AlphaFoldDB" id="A0A285TRU1"/>
<organism evidence="2 3">
    <name type="scientific">Thalassospira xiamenensis</name>
    <dbReference type="NCBI Taxonomy" id="220697"/>
    <lineage>
        <taxon>Bacteria</taxon>
        <taxon>Pseudomonadati</taxon>
        <taxon>Pseudomonadota</taxon>
        <taxon>Alphaproteobacteria</taxon>
        <taxon>Rhodospirillales</taxon>
        <taxon>Thalassospiraceae</taxon>
        <taxon>Thalassospira</taxon>
    </lineage>
</organism>
<reference evidence="2 3" key="1">
    <citation type="submission" date="2017-08" db="EMBL/GenBank/DDBJ databases">
        <authorList>
            <person name="de Groot N.N."/>
        </authorList>
    </citation>
    <scope>NUCLEOTIDE SEQUENCE [LARGE SCALE GENOMIC DNA]</scope>
    <source>
        <strain evidence="2 3">USBA 78</strain>
    </source>
</reference>
<name>A0A285TRU1_9PROT</name>
<evidence type="ECO:0000313" key="2">
    <source>
        <dbReference type="EMBL" id="SOC26056.1"/>
    </source>
</evidence>
<dbReference type="EMBL" id="OBMM01000005">
    <property type="protein sequence ID" value="SOC26056.1"/>
    <property type="molecule type" value="Genomic_DNA"/>
</dbReference>
<dbReference type="RefSeq" id="WP_097052618.1">
    <property type="nucleotide sequence ID" value="NZ_OBMM01000005.1"/>
</dbReference>
<gene>
    <name evidence="2" type="ORF">SAMN05428964_10538</name>
</gene>
<dbReference type="Proteomes" id="UP000219068">
    <property type="component" value="Unassembled WGS sequence"/>
</dbReference>
<sequence length="140" mass="15505">MPVEYRDLYTRDMARAEPDTLFVFGDNMLRKGYKGQAAALRGEPNAVGIPTKNWPSSKDGAYLCNADFDRWKKASMNDWRRLFRHAKEGGTIVWPSGGIGTGYARLSVCAPDIAASIGRNLEALEKLTPATEPLLRPTCI</sequence>
<feature type="domain" description="DUF7831" evidence="1">
    <location>
        <begin position="4"/>
        <end position="117"/>
    </location>
</feature>
<evidence type="ECO:0000259" key="1">
    <source>
        <dbReference type="Pfam" id="PF25176"/>
    </source>
</evidence>
<evidence type="ECO:0000313" key="3">
    <source>
        <dbReference type="Proteomes" id="UP000219068"/>
    </source>
</evidence>
<accession>A0A285TRU1</accession>
<dbReference type="InterPro" id="IPR057153">
    <property type="entry name" value="DUF7831"/>
</dbReference>
<protein>
    <recommendedName>
        <fullName evidence="1">DUF7831 domain-containing protein</fullName>
    </recommendedName>
</protein>
<proteinExistence type="predicted"/>
<dbReference type="Pfam" id="PF25176">
    <property type="entry name" value="DUF7831"/>
    <property type="match status" value="1"/>
</dbReference>